<protein>
    <submittedName>
        <fullName evidence="4">Phage major capsid protein</fullName>
    </submittedName>
</protein>
<dbReference type="SUPFAM" id="SSF56563">
    <property type="entry name" value="Major capsid protein gp5"/>
    <property type="match status" value="1"/>
</dbReference>
<evidence type="ECO:0000313" key="4">
    <source>
        <dbReference type="EMBL" id="MZK08967.1"/>
    </source>
</evidence>
<dbReference type="InterPro" id="IPR024455">
    <property type="entry name" value="Phage_capsid"/>
</dbReference>
<organism evidence="4 5">
    <name type="scientific">Dorea longicatena</name>
    <dbReference type="NCBI Taxonomy" id="88431"/>
    <lineage>
        <taxon>Bacteria</taxon>
        <taxon>Bacillati</taxon>
        <taxon>Bacillota</taxon>
        <taxon>Clostridia</taxon>
        <taxon>Lachnospirales</taxon>
        <taxon>Lachnospiraceae</taxon>
        <taxon>Dorea</taxon>
    </lineage>
</organism>
<evidence type="ECO:0000259" key="3">
    <source>
        <dbReference type="Pfam" id="PF05065"/>
    </source>
</evidence>
<keyword evidence="2" id="KW-0175">Coiled coil</keyword>
<dbReference type="InterPro" id="IPR054612">
    <property type="entry name" value="Phage_capsid-like_C"/>
</dbReference>
<dbReference type="Proteomes" id="UP000449249">
    <property type="component" value="Unassembled WGS sequence"/>
</dbReference>
<evidence type="ECO:0000256" key="1">
    <source>
        <dbReference type="ARBA" id="ARBA00004328"/>
    </source>
</evidence>
<evidence type="ECO:0000313" key="5">
    <source>
        <dbReference type="Proteomes" id="UP000449249"/>
    </source>
</evidence>
<dbReference type="RefSeq" id="WP_161169749.1">
    <property type="nucleotide sequence ID" value="NZ_WWSF01000002.1"/>
</dbReference>
<dbReference type="Gene3D" id="3.30.2320.10">
    <property type="entry name" value="hypothetical protein PF0899 domain"/>
    <property type="match status" value="1"/>
</dbReference>
<comment type="caution">
    <text evidence="4">The sequence shown here is derived from an EMBL/GenBank/DDBJ whole genome shotgun (WGS) entry which is preliminary data.</text>
</comment>
<dbReference type="AlphaFoldDB" id="A0A6N9JSE8"/>
<name>A0A6N9JSE8_9FIRM</name>
<feature type="domain" description="Phage capsid-like C-terminal" evidence="3">
    <location>
        <begin position="125"/>
        <end position="406"/>
    </location>
</feature>
<dbReference type="EMBL" id="WWSH01000001">
    <property type="protein sequence ID" value="MZK08967.1"/>
    <property type="molecule type" value="Genomic_DNA"/>
</dbReference>
<comment type="subcellular location">
    <subcellularLocation>
        <location evidence="1">Virion</location>
    </subcellularLocation>
</comment>
<accession>A0A6N9JSE8</accession>
<proteinExistence type="predicted"/>
<feature type="coiled-coil region" evidence="2">
    <location>
        <begin position="5"/>
        <end position="51"/>
    </location>
</feature>
<evidence type="ECO:0000256" key="2">
    <source>
        <dbReference type="SAM" id="Coils"/>
    </source>
</evidence>
<dbReference type="Gene3D" id="3.30.2400.10">
    <property type="entry name" value="Major capsid protein gp5"/>
    <property type="match status" value="1"/>
</dbReference>
<sequence>MSKAARALLKKINDKKNAIRGLQGQGKTQEMKDQMAELREMQEEFDMLMEMEEDDDDGIKDSLHNGKVKEIEDGQKSKKYSKAQVCKAFVNRIVCGLRKRAMPEEDQEIMDSFKNMMKEGVDEDGGFTVPEDVSTDIIELRRTESDLEQYVNVEKVATMSGSRVIEVDADSTPWGDVDEGGEFGEEETPNLKQIKYAIKKKGGILKTTRELLQDTATNILAYLNKWIAKKSRATRNAAILNVINTITKGKEVAVATFDDFKDVFNVKLDPAIAVSSIVLTNQDGFNYMDKLKDEDGKYIMQPDPTDATKTLLFGKYPVKVVSNKTLKSTNVLKGGTGSDKNDVTGYKYPVYMGDLKEAVTLFDREKMTIELSTEAGDLWAKDLTGIKVRDRFDVQSVDETAVVKGEISVAVAG</sequence>
<dbReference type="NCBIfam" id="TIGR01554">
    <property type="entry name" value="major_cap_HK97"/>
    <property type="match status" value="1"/>
</dbReference>
<gene>
    <name evidence="4" type="ORF">GT576_01075</name>
</gene>
<dbReference type="Pfam" id="PF05065">
    <property type="entry name" value="Phage_capsid"/>
    <property type="match status" value="1"/>
</dbReference>
<reference evidence="4 5" key="1">
    <citation type="journal article" date="2019" name="Nat. Med.">
        <title>A library of human gut bacterial isolates paired with longitudinal multiomics data enables mechanistic microbiome research.</title>
        <authorList>
            <person name="Poyet M."/>
            <person name="Groussin M."/>
            <person name="Gibbons S.M."/>
            <person name="Avila-Pacheco J."/>
            <person name="Jiang X."/>
            <person name="Kearney S.M."/>
            <person name="Perrotta A.R."/>
            <person name="Berdy B."/>
            <person name="Zhao S."/>
            <person name="Lieberman T.D."/>
            <person name="Swanson P.K."/>
            <person name="Smith M."/>
            <person name="Roesemann S."/>
            <person name="Alexander J.E."/>
            <person name="Rich S.A."/>
            <person name="Livny J."/>
            <person name="Vlamakis H."/>
            <person name="Clish C."/>
            <person name="Bullock K."/>
            <person name="Deik A."/>
            <person name="Scott J."/>
            <person name="Pierce K.A."/>
            <person name="Xavier R.J."/>
            <person name="Alm E.J."/>
        </authorList>
    </citation>
    <scope>NUCLEOTIDE SEQUENCE [LARGE SCALE GENOMIC DNA]</scope>
    <source>
        <strain evidence="4 5">BIOML-A1</strain>
    </source>
</reference>